<feature type="transmembrane region" description="Helical" evidence="2">
    <location>
        <begin position="370"/>
        <end position="391"/>
    </location>
</feature>
<dbReference type="EMBL" id="MK439999">
    <property type="protein sequence ID" value="QBB28611.1"/>
    <property type="molecule type" value="Genomic_DNA"/>
</dbReference>
<keyword evidence="2" id="KW-1133">Transmembrane helix</keyword>
<proteinExistence type="predicted"/>
<feature type="transmembrane region" description="Helical" evidence="2">
    <location>
        <begin position="157"/>
        <end position="178"/>
    </location>
</feature>
<name>A0A411HB31_9VIRU</name>
<keyword evidence="4" id="KW-1185">Reference proteome</keyword>
<dbReference type="Proteomes" id="UP000682645">
    <property type="component" value="Segment"/>
</dbReference>
<reference evidence="3" key="1">
    <citation type="journal article" date="2019" name="Sci. Rep.">
        <title>The first clawed lobster virus Homarus gammarus nudivirus (HgNV n. sp.) expands the diversity of the Nudiviridae.</title>
        <authorList>
            <person name="Holt C.C."/>
            <person name="Stone M."/>
            <person name="Bass D."/>
            <person name="Bateman K.S."/>
            <person name="van Aerle R."/>
            <person name="Daniels C.L."/>
            <person name="van der Giezen M."/>
            <person name="Ross S.H."/>
            <person name="Hooper C."/>
            <person name="Stentiford G.D."/>
        </authorList>
    </citation>
    <scope>NUCLEOTIDE SEQUENCE</scope>
    <source>
        <strain evidence="3">52S104HLG2</strain>
    </source>
</reference>
<sequence length="419" mass="44553">MHIKWLDDIGKGSIPIKEAEDFTNAVDVIKGADSGVVSIDNALSNLDYKHVGDEIHVGDARFRDMEVDLRKGNVKKALEDANVPSTITSADESLLKKTLNGGAPDIDIATLDSKISQAKKFHEDLNVTAKDGADLESKLSPKSKEKAKSMYSKITKVVGVGFVASGIFAAVLITGNVWNDLADAANSMNGCFIAYKNTDTVACKITARSCGFSTGGATACATEVMKKTQYNIYLMVHDLINSGDTTSIEALKTNGCVWADDATAEDVLGNSANIPILVSYYTTKYPTYDAPAFNPCELGGIVKGCVACDSSLTTEDLGYSSSETLDSNMIYKCILNTSVIEAVTDIVTDLGIDIFNASGDSISGSFQGNFLMSVIVILVLIAIVALVIKFIPNRSKKTTPTVSELDKNSNVPPPPTPAV</sequence>
<keyword evidence="2" id="KW-0472">Membrane</keyword>
<gene>
    <name evidence="3" type="ORF">HgNV_006</name>
</gene>
<protein>
    <submittedName>
        <fullName evidence="3">ODV-E56</fullName>
    </submittedName>
</protein>
<accession>A0A411HB31</accession>
<evidence type="ECO:0000313" key="3">
    <source>
        <dbReference type="EMBL" id="QBB28611.1"/>
    </source>
</evidence>
<evidence type="ECO:0000313" key="4">
    <source>
        <dbReference type="Proteomes" id="UP000682645"/>
    </source>
</evidence>
<evidence type="ECO:0000256" key="1">
    <source>
        <dbReference type="SAM" id="MobiDB-lite"/>
    </source>
</evidence>
<keyword evidence="2" id="KW-0812">Transmembrane</keyword>
<feature type="region of interest" description="Disordered" evidence="1">
    <location>
        <begin position="398"/>
        <end position="419"/>
    </location>
</feature>
<evidence type="ECO:0000256" key="2">
    <source>
        <dbReference type="SAM" id="Phobius"/>
    </source>
</evidence>
<organism evidence="3 4">
    <name type="scientific">Homarus gammarus nudivirus</name>
    <dbReference type="NCBI Taxonomy" id="2509616"/>
    <lineage>
        <taxon>Viruses</taxon>
        <taxon>Viruses incertae sedis</taxon>
        <taxon>Naldaviricetes</taxon>
        <taxon>Lefavirales</taxon>
        <taxon>Nudiviridae</taxon>
        <taxon>Gammanudivirus</taxon>
        <taxon>Gammanudivirus hogammari</taxon>
    </lineage>
</organism>